<accession>A0A225UF93</accession>
<dbReference type="EMBL" id="NBNE01019644">
    <property type="protein sequence ID" value="OWY91712.1"/>
    <property type="molecule type" value="Genomic_DNA"/>
</dbReference>
<organism evidence="1 2">
    <name type="scientific">Phytophthora megakarya</name>
    <dbReference type="NCBI Taxonomy" id="4795"/>
    <lineage>
        <taxon>Eukaryota</taxon>
        <taxon>Sar</taxon>
        <taxon>Stramenopiles</taxon>
        <taxon>Oomycota</taxon>
        <taxon>Peronosporomycetes</taxon>
        <taxon>Peronosporales</taxon>
        <taxon>Peronosporaceae</taxon>
        <taxon>Phytophthora</taxon>
    </lineage>
</organism>
<evidence type="ECO:0000313" key="1">
    <source>
        <dbReference type="EMBL" id="OWY91712.1"/>
    </source>
</evidence>
<reference evidence="2" key="1">
    <citation type="submission" date="2017-03" db="EMBL/GenBank/DDBJ databases">
        <title>Phytopthora megakarya and P. palmivora, two closely related causual agents of cacao black pod achieved similar genome size and gene model numbers by different mechanisms.</title>
        <authorList>
            <person name="Ali S."/>
            <person name="Shao J."/>
            <person name="Larry D.J."/>
            <person name="Kronmiller B."/>
            <person name="Shen D."/>
            <person name="Strem M.D."/>
            <person name="Melnick R.L."/>
            <person name="Guiltinan M.J."/>
            <person name="Tyler B.M."/>
            <person name="Meinhardt L.W."/>
            <person name="Bailey B.A."/>
        </authorList>
    </citation>
    <scope>NUCLEOTIDE SEQUENCE [LARGE SCALE GENOMIC DNA]</scope>
    <source>
        <strain evidence="2">zdho120</strain>
    </source>
</reference>
<proteinExistence type="predicted"/>
<dbReference type="OrthoDB" id="3821113at2759"/>
<dbReference type="Proteomes" id="UP000198211">
    <property type="component" value="Unassembled WGS sequence"/>
</dbReference>
<protein>
    <submittedName>
        <fullName evidence="1">Putative mitochondrial protein</fullName>
    </submittedName>
</protein>
<dbReference type="AlphaFoldDB" id="A0A225UF93"/>
<name>A0A225UF93_9STRA</name>
<dbReference type="GO" id="GO:0032981">
    <property type="term" value="P:mitochondrial respiratory chain complex I assembly"/>
    <property type="evidence" value="ECO:0007669"/>
    <property type="project" value="InterPro"/>
</dbReference>
<comment type="caution">
    <text evidence="1">The sequence shown here is derived from an EMBL/GenBank/DDBJ whole genome shotgun (WGS) entry which is preliminary data.</text>
</comment>
<dbReference type="GO" id="GO:0005739">
    <property type="term" value="C:mitochondrion"/>
    <property type="evidence" value="ECO:0007669"/>
    <property type="project" value="InterPro"/>
</dbReference>
<dbReference type="PANTHER" id="PTHR34561:SF1">
    <property type="entry name" value="NADH DEHYDROGENASE [UBIQUINONE] 1 ALPHA SUBCOMPLEX ASSEMBLY FACTOR 8"/>
    <property type="match status" value="1"/>
</dbReference>
<sequence length="109" mass="12296">MPGSSTPTKKPVRMGKIFSRMLTECPLDIQVYGKCVADIHGGVNRQACEKEFQKLRACFDRVARRLASAPRDQLPPLSRECLILPPFSTQNRLGRPNFDHFGILRAWVG</sequence>
<dbReference type="PANTHER" id="PTHR34561">
    <property type="entry name" value="NADH DEHYDROGENASE [UBIQUINONE] 1 ALPHA SUBCOMPLEX ASSEMBLY FACTOR 8"/>
    <property type="match status" value="1"/>
</dbReference>
<evidence type="ECO:0000313" key="2">
    <source>
        <dbReference type="Proteomes" id="UP000198211"/>
    </source>
</evidence>
<keyword evidence="2" id="KW-1185">Reference proteome</keyword>
<dbReference type="InterPro" id="IPR034595">
    <property type="entry name" value="NDUFAF8"/>
</dbReference>
<gene>
    <name evidence="1" type="ORF">PHMEG_00039599</name>
</gene>